<keyword evidence="4" id="KW-0535">Nitrogen fixation</keyword>
<reference evidence="7 8" key="1">
    <citation type="submission" date="2018-06" db="EMBL/GenBank/DDBJ databases">
        <title>Genomic Encyclopedia of Type Strains, Phase IV (KMG-IV): sequencing the most valuable type-strain genomes for metagenomic binning, comparative biology and taxonomic classification.</title>
        <authorList>
            <person name="Goeker M."/>
        </authorList>
    </citation>
    <scope>NUCLEOTIDE SEQUENCE [LARGE SCALE GENOMIC DNA]</scope>
    <source>
        <strain evidence="7 8">DSM 24875</strain>
    </source>
</reference>
<dbReference type="FunFam" id="1.10.10.10:FF:000028">
    <property type="entry name" value="Fumarate/nitrate reduction transcriptional regulator Fnr"/>
    <property type="match status" value="1"/>
</dbReference>
<comment type="caution">
    <text evidence="7">The sequence shown here is derived from an EMBL/GenBank/DDBJ whole genome shotgun (WGS) entry which is preliminary data.</text>
</comment>
<protein>
    <submittedName>
        <fullName evidence="7">Crp/Fnr family transcriptional regulator</fullName>
    </submittedName>
</protein>
<name>A0A366EPY9_9HYPH</name>
<dbReference type="InterPro" id="IPR014710">
    <property type="entry name" value="RmlC-like_jellyroll"/>
</dbReference>
<dbReference type="EMBL" id="QNRK01000043">
    <property type="protein sequence ID" value="RBP03545.1"/>
    <property type="molecule type" value="Genomic_DNA"/>
</dbReference>
<keyword evidence="3" id="KW-0804">Transcription</keyword>
<proteinExistence type="predicted"/>
<dbReference type="GO" id="GO:0006355">
    <property type="term" value="P:regulation of DNA-templated transcription"/>
    <property type="evidence" value="ECO:0007669"/>
    <property type="project" value="InterPro"/>
</dbReference>
<dbReference type="SMART" id="SM00419">
    <property type="entry name" value="HTH_CRP"/>
    <property type="match status" value="1"/>
</dbReference>
<dbReference type="RefSeq" id="WP_113892699.1">
    <property type="nucleotide sequence ID" value="NZ_QNRK01000043.1"/>
</dbReference>
<evidence type="ECO:0000313" key="8">
    <source>
        <dbReference type="Proteomes" id="UP000253529"/>
    </source>
</evidence>
<sequence length="245" mass="27191">MAYAFNHNAEDAPRFGELFAENFPHFDGLIVPFEAGQEVVGEGDPTVSYFLVMRGMFRAVKFTRDGRRQVFAFYMPGDICGLEPDAAHKLTIEAVDAAAMAVLPRHACRIRMIDDIRLNAALFDGATRALTLSIDHMMMIGRSSAEERLAWFLIMLSARSAGPEANVLDLAMQRQDIADYLGLTIETVSRTFTLFRDRGFLKLPRKRRVEIVRPDALARLAAADRDARAPQGQPPETATFAAAIA</sequence>
<organism evidence="7 8">
    <name type="scientific">Roseiarcus fermentans</name>
    <dbReference type="NCBI Taxonomy" id="1473586"/>
    <lineage>
        <taxon>Bacteria</taxon>
        <taxon>Pseudomonadati</taxon>
        <taxon>Pseudomonadota</taxon>
        <taxon>Alphaproteobacteria</taxon>
        <taxon>Hyphomicrobiales</taxon>
        <taxon>Roseiarcaceae</taxon>
        <taxon>Roseiarcus</taxon>
    </lineage>
</organism>
<dbReference type="InterPro" id="IPR036388">
    <property type="entry name" value="WH-like_DNA-bd_sf"/>
</dbReference>
<dbReference type="InterPro" id="IPR000595">
    <property type="entry name" value="cNMP-bd_dom"/>
</dbReference>
<dbReference type="Gene3D" id="2.60.120.10">
    <property type="entry name" value="Jelly Rolls"/>
    <property type="match status" value="1"/>
</dbReference>
<dbReference type="SUPFAM" id="SSF51206">
    <property type="entry name" value="cAMP-binding domain-like"/>
    <property type="match status" value="1"/>
</dbReference>
<dbReference type="Pfam" id="PF00027">
    <property type="entry name" value="cNMP_binding"/>
    <property type="match status" value="1"/>
</dbReference>
<evidence type="ECO:0000256" key="4">
    <source>
        <dbReference type="ARBA" id="ARBA00023231"/>
    </source>
</evidence>
<evidence type="ECO:0000313" key="7">
    <source>
        <dbReference type="EMBL" id="RBP03545.1"/>
    </source>
</evidence>
<evidence type="ECO:0000259" key="5">
    <source>
        <dbReference type="PROSITE" id="PS50042"/>
    </source>
</evidence>
<dbReference type="PROSITE" id="PS51063">
    <property type="entry name" value="HTH_CRP_2"/>
    <property type="match status" value="1"/>
</dbReference>
<dbReference type="PROSITE" id="PS50042">
    <property type="entry name" value="CNMP_BINDING_3"/>
    <property type="match status" value="1"/>
</dbReference>
<feature type="domain" description="Cyclic nucleotide-binding" evidence="5">
    <location>
        <begin position="33"/>
        <end position="81"/>
    </location>
</feature>
<dbReference type="InterPro" id="IPR036390">
    <property type="entry name" value="WH_DNA-bd_sf"/>
</dbReference>
<dbReference type="OrthoDB" id="667966at2"/>
<dbReference type="Pfam" id="PF13545">
    <property type="entry name" value="HTH_Crp_2"/>
    <property type="match status" value="1"/>
</dbReference>
<dbReference type="CDD" id="cd00092">
    <property type="entry name" value="HTH_CRP"/>
    <property type="match status" value="1"/>
</dbReference>
<dbReference type="AlphaFoldDB" id="A0A366EPY9"/>
<dbReference type="Proteomes" id="UP000253529">
    <property type="component" value="Unassembled WGS sequence"/>
</dbReference>
<keyword evidence="8" id="KW-1185">Reference proteome</keyword>
<dbReference type="InterPro" id="IPR018490">
    <property type="entry name" value="cNMP-bd_dom_sf"/>
</dbReference>
<dbReference type="Gene3D" id="1.10.10.10">
    <property type="entry name" value="Winged helix-like DNA-binding domain superfamily/Winged helix DNA-binding domain"/>
    <property type="match status" value="1"/>
</dbReference>
<dbReference type="GO" id="GO:0003677">
    <property type="term" value="F:DNA binding"/>
    <property type="evidence" value="ECO:0007669"/>
    <property type="project" value="UniProtKB-KW"/>
</dbReference>
<keyword evidence="1" id="KW-0805">Transcription regulation</keyword>
<evidence type="ECO:0000256" key="1">
    <source>
        <dbReference type="ARBA" id="ARBA00023015"/>
    </source>
</evidence>
<keyword evidence="2" id="KW-0238">DNA-binding</keyword>
<dbReference type="PRINTS" id="PR00034">
    <property type="entry name" value="HTHCRP"/>
</dbReference>
<evidence type="ECO:0000256" key="3">
    <source>
        <dbReference type="ARBA" id="ARBA00023163"/>
    </source>
</evidence>
<gene>
    <name evidence="7" type="ORF">DFR50_14331</name>
</gene>
<evidence type="ECO:0000256" key="2">
    <source>
        <dbReference type="ARBA" id="ARBA00023125"/>
    </source>
</evidence>
<dbReference type="CDD" id="cd00038">
    <property type="entry name" value="CAP_ED"/>
    <property type="match status" value="1"/>
</dbReference>
<feature type="domain" description="HTH crp-type" evidence="6">
    <location>
        <begin position="143"/>
        <end position="215"/>
    </location>
</feature>
<dbReference type="SUPFAM" id="SSF46785">
    <property type="entry name" value="Winged helix' DNA-binding domain"/>
    <property type="match status" value="1"/>
</dbReference>
<accession>A0A366EPY9</accession>
<dbReference type="InterPro" id="IPR012318">
    <property type="entry name" value="HTH_CRP"/>
</dbReference>
<evidence type="ECO:0000259" key="6">
    <source>
        <dbReference type="PROSITE" id="PS51063"/>
    </source>
</evidence>